<feature type="region of interest" description="Disordered" evidence="1">
    <location>
        <begin position="329"/>
        <end position="379"/>
    </location>
</feature>
<feature type="compositionally biased region" description="Polar residues" evidence="1">
    <location>
        <begin position="120"/>
        <end position="136"/>
    </location>
</feature>
<evidence type="ECO:0000313" key="2">
    <source>
        <dbReference type="EMBL" id="ODV72138.1"/>
    </source>
</evidence>
<feature type="region of interest" description="Disordered" evidence="1">
    <location>
        <begin position="424"/>
        <end position="481"/>
    </location>
</feature>
<sequence length="481" mass="52452">MEDKFEQSINNTATEMFETALGEQGESIAEHVDEAVKEIIKDTKEVIDDSIGSDMLAESTIQEIEIPQKPSLKDAVLKFVKPTVDPFSDTTTNTTSGSSTNSTPLKNSKTIAHVPIQPSGLRQTFSAGQLDSSNTGEESTSVLSESTSVQQAGDVTSYDYNNEGENTLDYPISDEASDNQTLDNNQHQHVTDEEEQTPKKRMREEDPVAKETKTPYKRTKNSETGDSSGSKLGQVPDFKDHIIIKTRTGRILDAHTSEEITEAKMIDEREERIIEDIAHGELKASSVVSDIAEVADYVENHNSPQHSHHVERKYDDVPVGTNALEEKQNVLTGAGDAVPRSFDNDSTEDESSLSNLDPRVEDTSVSHDEQTTLETNDGFADITDTHSVAADDKDATTSLDVDDILKVDVGTRPRTRHSIKLAAGLEPQVTSTTSTRGGGRGRASSRGHTAARARGSTRAATVRGRITKPKSKRGTRRSKTG</sequence>
<name>A0A1E4RY00_CYBJN</name>
<proteinExistence type="predicted"/>
<feature type="compositionally biased region" description="Polar residues" evidence="1">
    <location>
        <begin position="178"/>
        <end position="188"/>
    </location>
</feature>
<feature type="compositionally biased region" description="Basic and acidic residues" evidence="1">
    <location>
        <begin position="358"/>
        <end position="370"/>
    </location>
</feature>
<feature type="compositionally biased region" description="Low complexity" evidence="1">
    <location>
        <begin position="452"/>
        <end position="464"/>
    </location>
</feature>
<dbReference type="GeneID" id="30990971"/>
<feature type="compositionally biased region" description="Polar residues" evidence="1">
    <location>
        <begin position="222"/>
        <end position="231"/>
    </location>
</feature>
<feature type="compositionally biased region" description="Polar residues" evidence="1">
    <location>
        <begin position="150"/>
        <end position="165"/>
    </location>
</feature>
<gene>
    <name evidence="2" type="ORF">CYBJADRAFT_174401</name>
</gene>
<protein>
    <submittedName>
        <fullName evidence="2">Uncharacterized protein</fullName>
    </submittedName>
</protein>
<dbReference type="Proteomes" id="UP000094389">
    <property type="component" value="Unassembled WGS sequence"/>
</dbReference>
<evidence type="ECO:0000256" key="1">
    <source>
        <dbReference type="SAM" id="MobiDB-lite"/>
    </source>
</evidence>
<feature type="compositionally biased region" description="Basic and acidic residues" evidence="1">
    <location>
        <begin position="196"/>
        <end position="214"/>
    </location>
</feature>
<keyword evidence="3" id="KW-1185">Reference proteome</keyword>
<evidence type="ECO:0000313" key="3">
    <source>
        <dbReference type="Proteomes" id="UP000094389"/>
    </source>
</evidence>
<feature type="compositionally biased region" description="Low complexity" evidence="1">
    <location>
        <begin position="137"/>
        <end position="149"/>
    </location>
</feature>
<feature type="compositionally biased region" description="Basic residues" evidence="1">
    <location>
        <begin position="465"/>
        <end position="481"/>
    </location>
</feature>
<dbReference type="RefSeq" id="XP_020069177.1">
    <property type="nucleotide sequence ID" value="XM_020216575.1"/>
</dbReference>
<reference evidence="2 3" key="1">
    <citation type="journal article" date="2016" name="Proc. Natl. Acad. Sci. U.S.A.">
        <title>Comparative genomics of biotechnologically important yeasts.</title>
        <authorList>
            <person name="Riley R."/>
            <person name="Haridas S."/>
            <person name="Wolfe K.H."/>
            <person name="Lopes M.R."/>
            <person name="Hittinger C.T."/>
            <person name="Goeker M."/>
            <person name="Salamov A.A."/>
            <person name="Wisecaver J.H."/>
            <person name="Long T.M."/>
            <person name="Calvey C.H."/>
            <person name="Aerts A.L."/>
            <person name="Barry K.W."/>
            <person name="Choi C."/>
            <person name="Clum A."/>
            <person name="Coughlan A.Y."/>
            <person name="Deshpande S."/>
            <person name="Douglass A.P."/>
            <person name="Hanson S.J."/>
            <person name="Klenk H.-P."/>
            <person name="LaButti K.M."/>
            <person name="Lapidus A."/>
            <person name="Lindquist E.A."/>
            <person name="Lipzen A.M."/>
            <person name="Meier-Kolthoff J.P."/>
            <person name="Ohm R.A."/>
            <person name="Otillar R.P."/>
            <person name="Pangilinan J.L."/>
            <person name="Peng Y."/>
            <person name="Rokas A."/>
            <person name="Rosa C.A."/>
            <person name="Scheuner C."/>
            <person name="Sibirny A.A."/>
            <person name="Slot J.C."/>
            <person name="Stielow J.B."/>
            <person name="Sun H."/>
            <person name="Kurtzman C.P."/>
            <person name="Blackwell M."/>
            <person name="Grigoriev I.V."/>
            <person name="Jeffries T.W."/>
        </authorList>
    </citation>
    <scope>NUCLEOTIDE SEQUENCE [LARGE SCALE GENOMIC DNA]</scope>
    <source>
        <strain evidence="3">ATCC 18201 / CBS 1600 / BCRC 20928 / JCM 3617 / NBRC 0987 / NRRL Y-1542</strain>
    </source>
</reference>
<organism evidence="2 3">
    <name type="scientific">Cyberlindnera jadinii (strain ATCC 18201 / CBS 1600 / BCRC 20928 / JCM 3617 / NBRC 0987 / NRRL Y-1542)</name>
    <name type="common">Torula yeast</name>
    <name type="synonym">Candida utilis</name>
    <dbReference type="NCBI Taxonomy" id="983966"/>
    <lineage>
        <taxon>Eukaryota</taxon>
        <taxon>Fungi</taxon>
        <taxon>Dikarya</taxon>
        <taxon>Ascomycota</taxon>
        <taxon>Saccharomycotina</taxon>
        <taxon>Saccharomycetes</taxon>
        <taxon>Phaffomycetales</taxon>
        <taxon>Phaffomycetaceae</taxon>
        <taxon>Cyberlindnera</taxon>
    </lineage>
</organism>
<feature type="compositionally biased region" description="Low complexity" evidence="1">
    <location>
        <begin position="88"/>
        <end position="103"/>
    </location>
</feature>
<dbReference type="AlphaFoldDB" id="A0A1E4RY00"/>
<accession>A0A1E4RY00</accession>
<feature type="region of interest" description="Disordered" evidence="1">
    <location>
        <begin position="84"/>
        <end position="235"/>
    </location>
</feature>
<dbReference type="EMBL" id="KV453936">
    <property type="protein sequence ID" value="ODV72138.1"/>
    <property type="molecule type" value="Genomic_DNA"/>
</dbReference>